<dbReference type="Proteomes" id="UP001164250">
    <property type="component" value="Chromosome 10"/>
</dbReference>
<reference evidence="2" key="1">
    <citation type="journal article" date="2023" name="G3 (Bethesda)">
        <title>Genome assembly and association tests identify interacting loci associated with vigor, precocity, and sex in interspecific pistachio rootstocks.</title>
        <authorList>
            <person name="Palmer W."/>
            <person name="Jacygrad E."/>
            <person name="Sagayaradj S."/>
            <person name="Cavanaugh K."/>
            <person name="Han R."/>
            <person name="Bertier L."/>
            <person name="Beede B."/>
            <person name="Kafkas S."/>
            <person name="Golino D."/>
            <person name="Preece J."/>
            <person name="Michelmore R."/>
        </authorList>
    </citation>
    <scope>NUCLEOTIDE SEQUENCE [LARGE SCALE GENOMIC DNA]</scope>
</reference>
<evidence type="ECO:0000313" key="1">
    <source>
        <dbReference type="EMBL" id="KAJ0087574.1"/>
    </source>
</evidence>
<organism evidence="1 2">
    <name type="scientific">Pistacia atlantica</name>
    <dbReference type="NCBI Taxonomy" id="434234"/>
    <lineage>
        <taxon>Eukaryota</taxon>
        <taxon>Viridiplantae</taxon>
        <taxon>Streptophyta</taxon>
        <taxon>Embryophyta</taxon>
        <taxon>Tracheophyta</taxon>
        <taxon>Spermatophyta</taxon>
        <taxon>Magnoliopsida</taxon>
        <taxon>eudicotyledons</taxon>
        <taxon>Gunneridae</taxon>
        <taxon>Pentapetalae</taxon>
        <taxon>rosids</taxon>
        <taxon>malvids</taxon>
        <taxon>Sapindales</taxon>
        <taxon>Anacardiaceae</taxon>
        <taxon>Pistacia</taxon>
    </lineage>
</organism>
<accession>A0ACC1ALJ5</accession>
<name>A0ACC1ALJ5_9ROSI</name>
<sequence>MEESLVHWKHLPHEEATWEPSDALCNQFPNLMLDDKHPLFGVGIDKPGNLLRPRGPTHVIWTDALKPNR</sequence>
<comment type="caution">
    <text evidence="1">The sequence shown here is derived from an EMBL/GenBank/DDBJ whole genome shotgun (WGS) entry which is preliminary data.</text>
</comment>
<proteinExistence type="predicted"/>
<gene>
    <name evidence="1" type="ORF">Patl1_07710</name>
</gene>
<protein>
    <submittedName>
        <fullName evidence="1">Uncharacterized protein</fullName>
    </submittedName>
</protein>
<keyword evidence="2" id="KW-1185">Reference proteome</keyword>
<dbReference type="EMBL" id="CM047906">
    <property type="protein sequence ID" value="KAJ0087574.1"/>
    <property type="molecule type" value="Genomic_DNA"/>
</dbReference>
<evidence type="ECO:0000313" key="2">
    <source>
        <dbReference type="Proteomes" id="UP001164250"/>
    </source>
</evidence>